<reference evidence="1" key="1">
    <citation type="journal article" date="2018" name="J. Virol.">
        <title>Copy number heterogeneity, large origin tandem repeats, and interspecies recombination in HHV-6A and HHV-6B reference strains.</title>
        <authorList>
            <person name="Greninger A.L."/>
            <person name="Roychoudhury P."/>
            <person name="Makhsous N."/>
            <person name="Hanson D."/>
            <person name="Chase J."/>
            <person name="Krueger G."/>
            <person name="Xie H."/>
            <person name="Huang M.-L."/>
            <person name="Saunders L."/>
            <person name="Ablashi D."/>
            <person name="Koelle D.M."/>
            <person name="Cook L."/>
            <person name="Jerome K.R."/>
        </authorList>
    </citation>
    <scope>NUCLEOTIDE SEQUENCE</scope>
    <source>
        <strain evidence="1">Z29</strain>
    </source>
</reference>
<organismHost>
    <name type="scientific">Homo sapiens</name>
    <name type="common">Human</name>
    <dbReference type="NCBI Taxonomy" id="9606"/>
</organismHost>
<sequence length="89" mass="9709">MIYCVLSGTPSTFRFLFYTFISILSVSGFDPKPYHPSADSKLLPLGLITLSAFSMRVSEPTHCSGFHAADPSLSWLTGSSPWLVLLQAP</sequence>
<name>A0A2L2QE51_HHV6H</name>
<accession>A0A2L2QE51</accession>
<protein>
    <submittedName>
        <fullName evidence="1">Uncharacterized protein</fullName>
    </submittedName>
</protein>
<evidence type="ECO:0000313" key="1">
    <source>
        <dbReference type="EMBL" id="AVI09312.1"/>
    </source>
</evidence>
<dbReference type="EMBL" id="MF994829">
    <property type="protein sequence ID" value="AVI09431.1"/>
    <property type="molecule type" value="Genomic_DNA"/>
</dbReference>
<proteinExistence type="predicted"/>
<dbReference type="EMBL" id="MF994829">
    <property type="protein sequence ID" value="AVI09312.1"/>
    <property type="molecule type" value="Genomic_DNA"/>
</dbReference>
<organism evidence="1">
    <name type="scientific">Human herpesvirus 6B</name>
    <name type="common">HHV-6 variant B</name>
    <name type="synonym">Human B lymphotropic virus</name>
    <dbReference type="NCBI Taxonomy" id="32604"/>
    <lineage>
        <taxon>Viruses</taxon>
        <taxon>Duplodnaviria</taxon>
        <taxon>Heunggongvirae</taxon>
        <taxon>Peploviricota</taxon>
        <taxon>Herviviricetes</taxon>
        <taxon>Herpesvirales</taxon>
        <taxon>Orthoherpesviridae</taxon>
        <taxon>Betaherpesvirinae</taxon>
        <taxon>Roseolovirus</taxon>
        <taxon>Roseolovirus humanbeta6b</taxon>
    </lineage>
</organism>